<name>A0AAV7N3D7_PLEWA</name>
<feature type="region of interest" description="Disordered" evidence="1">
    <location>
        <begin position="66"/>
        <end position="95"/>
    </location>
</feature>
<dbReference type="AlphaFoldDB" id="A0AAV7N3D7"/>
<organism evidence="2 3">
    <name type="scientific">Pleurodeles waltl</name>
    <name type="common">Iberian ribbed newt</name>
    <dbReference type="NCBI Taxonomy" id="8319"/>
    <lineage>
        <taxon>Eukaryota</taxon>
        <taxon>Metazoa</taxon>
        <taxon>Chordata</taxon>
        <taxon>Craniata</taxon>
        <taxon>Vertebrata</taxon>
        <taxon>Euteleostomi</taxon>
        <taxon>Amphibia</taxon>
        <taxon>Batrachia</taxon>
        <taxon>Caudata</taxon>
        <taxon>Salamandroidea</taxon>
        <taxon>Salamandridae</taxon>
        <taxon>Pleurodelinae</taxon>
        <taxon>Pleurodeles</taxon>
    </lineage>
</organism>
<protein>
    <submittedName>
        <fullName evidence="2">Uncharacterized protein</fullName>
    </submittedName>
</protein>
<accession>A0AAV7N3D7</accession>
<feature type="compositionally biased region" description="Basic and acidic residues" evidence="1">
    <location>
        <begin position="69"/>
        <end position="81"/>
    </location>
</feature>
<proteinExistence type="predicted"/>
<dbReference type="EMBL" id="JANPWB010000013">
    <property type="protein sequence ID" value="KAJ1109189.1"/>
    <property type="molecule type" value="Genomic_DNA"/>
</dbReference>
<evidence type="ECO:0000313" key="3">
    <source>
        <dbReference type="Proteomes" id="UP001066276"/>
    </source>
</evidence>
<dbReference type="Proteomes" id="UP001066276">
    <property type="component" value="Chromosome 9"/>
</dbReference>
<keyword evidence="3" id="KW-1185">Reference proteome</keyword>
<reference evidence="2" key="1">
    <citation type="journal article" date="2022" name="bioRxiv">
        <title>Sequencing and chromosome-scale assembly of the giantPleurodeles waltlgenome.</title>
        <authorList>
            <person name="Brown T."/>
            <person name="Elewa A."/>
            <person name="Iarovenko S."/>
            <person name="Subramanian E."/>
            <person name="Araus A.J."/>
            <person name="Petzold A."/>
            <person name="Susuki M."/>
            <person name="Suzuki K.-i.T."/>
            <person name="Hayashi T."/>
            <person name="Toyoda A."/>
            <person name="Oliveira C."/>
            <person name="Osipova E."/>
            <person name="Leigh N.D."/>
            <person name="Simon A."/>
            <person name="Yun M.H."/>
        </authorList>
    </citation>
    <scope>NUCLEOTIDE SEQUENCE</scope>
    <source>
        <strain evidence="2">20211129_DDA</strain>
        <tissue evidence="2">Liver</tissue>
    </source>
</reference>
<gene>
    <name evidence="2" type="ORF">NDU88_006553</name>
</gene>
<comment type="caution">
    <text evidence="2">The sequence shown here is derived from an EMBL/GenBank/DDBJ whole genome shotgun (WGS) entry which is preliminary data.</text>
</comment>
<evidence type="ECO:0000256" key="1">
    <source>
        <dbReference type="SAM" id="MobiDB-lite"/>
    </source>
</evidence>
<evidence type="ECO:0000313" key="2">
    <source>
        <dbReference type="EMBL" id="KAJ1109189.1"/>
    </source>
</evidence>
<feature type="region of interest" description="Disordered" evidence="1">
    <location>
        <begin position="1"/>
        <end position="40"/>
    </location>
</feature>
<sequence>MRQNSRHVSDPHSGLACADTAPNTTEATREDGLPIGSLTPPRELKVVKKRLPPFHGESDGCWSCCTKESTGDKERKPKEDAAPEDAETALRTSGLTLGSRTVEIRCRDEDRWTRGAHE</sequence>